<feature type="chain" id="PRO_5022848524" evidence="1">
    <location>
        <begin position="23"/>
        <end position="38"/>
    </location>
</feature>
<dbReference type="AlphaFoldDB" id="A0A5C5WW26"/>
<evidence type="ECO:0000313" key="3">
    <source>
        <dbReference type="Proteomes" id="UP000316598"/>
    </source>
</evidence>
<sequence precursor="true">MICASKPLMLIFAFTLAAVSRADCCAAIVSFDLQNANP</sequence>
<reference evidence="2 3" key="1">
    <citation type="submission" date="2019-02" db="EMBL/GenBank/DDBJ databases">
        <title>Deep-cultivation of Planctomycetes and their phenomic and genomic characterization uncovers novel biology.</title>
        <authorList>
            <person name="Wiegand S."/>
            <person name="Jogler M."/>
            <person name="Boedeker C."/>
            <person name="Pinto D."/>
            <person name="Vollmers J."/>
            <person name="Rivas-Marin E."/>
            <person name="Kohn T."/>
            <person name="Peeters S.H."/>
            <person name="Heuer A."/>
            <person name="Rast P."/>
            <person name="Oberbeckmann S."/>
            <person name="Bunk B."/>
            <person name="Jeske O."/>
            <person name="Meyerdierks A."/>
            <person name="Storesund J.E."/>
            <person name="Kallscheuer N."/>
            <person name="Luecker S."/>
            <person name="Lage O.M."/>
            <person name="Pohl T."/>
            <person name="Merkel B.J."/>
            <person name="Hornburger P."/>
            <person name="Mueller R.-W."/>
            <person name="Bruemmer F."/>
            <person name="Labrenz M."/>
            <person name="Spormann A.M."/>
            <person name="Op Den Camp H."/>
            <person name="Overmann J."/>
            <person name="Amann R."/>
            <person name="Jetten M.S.M."/>
            <person name="Mascher T."/>
            <person name="Medema M.H."/>
            <person name="Devos D.P."/>
            <person name="Kaster A.-K."/>
            <person name="Ovreas L."/>
            <person name="Rohde M."/>
            <person name="Galperin M.Y."/>
            <person name="Jogler C."/>
        </authorList>
    </citation>
    <scope>NUCLEOTIDE SEQUENCE [LARGE SCALE GENOMIC DNA]</scope>
    <source>
        <strain evidence="2 3">Pla22</strain>
    </source>
</reference>
<gene>
    <name evidence="2" type="ORF">Pla22_28080</name>
</gene>
<dbReference type="Proteomes" id="UP000316598">
    <property type="component" value="Unassembled WGS sequence"/>
</dbReference>
<evidence type="ECO:0000256" key="1">
    <source>
        <dbReference type="SAM" id="SignalP"/>
    </source>
</evidence>
<name>A0A5C5WW26_9BACT</name>
<proteinExistence type="predicted"/>
<evidence type="ECO:0000313" key="2">
    <source>
        <dbReference type="EMBL" id="TWT55154.1"/>
    </source>
</evidence>
<organism evidence="2 3">
    <name type="scientific">Rubripirellula amarantea</name>
    <dbReference type="NCBI Taxonomy" id="2527999"/>
    <lineage>
        <taxon>Bacteria</taxon>
        <taxon>Pseudomonadati</taxon>
        <taxon>Planctomycetota</taxon>
        <taxon>Planctomycetia</taxon>
        <taxon>Pirellulales</taxon>
        <taxon>Pirellulaceae</taxon>
        <taxon>Rubripirellula</taxon>
    </lineage>
</organism>
<accession>A0A5C5WW26</accession>
<comment type="caution">
    <text evidence="2">The sequence shown here is derived from an EMBL/GenBank/DDBJ whole genome shotgun (WGS) entry which is preliminary data.</text>
</comment>
<dbReference type="EMBL" id="SJPI01000001">
    <property type="protein sequence ID" value="TWT55154.1"/>
    <property type="molecule type" value="Genomic_DNA"/>
</dbReference>
<protein>
    <submittedName>
        <fullName evidence="2">Uncharacterized protein</fullName>
    </submittedName>
</protein>
<feature type="signal peptide" evidence="1">
    <location>
        <begin position="1"/>
        <end position="22"/>
    </location>
</feature>
<keyword evidence="1" id="KW-0732">Signal</keyword>
<keyword evidence="3" id="KW-1185">Reference proteome</keyword>